<gene>
    <name evidence="2" type="ORF">DCO56_09840</name>
</gene>
<dbReference type="GO" id="GO:0043565">
    <property type="term" value="F:sequence-specific DNA binding"/>
    <property type="evidence" value="ECO:0007669"/>
    <property type="project" value="InterPro"/>
</dbReference>
<sequence>MIIKIYRPQSLLLKRYIECFYILEKSANERPVTYFTFPGIYSIVTISAQTSTFVTQDKIITKHCPTASIETNLVCDFNEPVLISYDGKINEITTYFKPLGLNAFIPHDLRHYSSGTFPDFNPHDDYKEAMAAILSIRDHQERIKALEAYWISKLRPFADPLLDHVLREMLDAGNLNQSMTKLSHQIGRSRTTINKHFDQHICKSPSQFKKIVRFRAAIQSHLDDKNNIGQSYHVDYFDQSHMIRDFKKLTGFTPKVFFSRIAALERKEIKWIFI</sequence>
<dbReference type="Pfam" id="PF12833">
    <property type="entry name" value="HTH_18"/>
    <property type="match status" value="1"/>
</dbReference>
<keyword evidence="3" id="KW-1185">Reference proteome</keyword>
<dbReference type="AlphaFoldDB" id="A0A363NWP1"/>
<reference evidence="2 3" key="1">
    <citation type="submission" date="2018-04" db="EMBL/GenBank/DDBJ databases">
        <title>Sphingobacterium sp. M46 Genome.</title>
        <authorList>
            <person name="Cheng J."/>
            <person name="Li Y."/>
        </authorList>
    </citation>
    <scope>NUCLEOTIDE SEQUENCE [LARGE SCALE GENOMIC DNA]</scope>
    <source>
        <strain evidence="2 3">M46</strain>
    </source>
</reference>
<comment type="caution">
    <text evidence="2">The sequence shown here is derived from an EMBL/GenBank/DDBJ whole genome shotgun (WGS) entry which is preliminary data.</text>
</comment>
<accession>A0A363NWP1</accession>
<dbReference type="SMART" id="SM00342">
    <property type="entry name" value="HTH_ARAC"/>
    <property type="match status" value="1"/>
</dbReference>
<proteinExistence type="predicted"/>
<dbReference type="EMBL" id="QCXX01000002">
    <property type="protein sequence ID" value="PUV25224.1"/>
    <property type="molecule type" value="Genomic_DNA"/>
</dbReference>
<evidence type="ECO:0000313" key="2">
    <source>
        <dbReference type="EMBL" id="PUV25224.1"/>
    </source>
</evidence>
<dbReference type="RefSeq" id="WP_108633558.1">
    <property type="nucleotide sequence ID" value="NZ_QCXX01000002.1"/>
</dbReference>
<evidence type="ECO:0000313" key="3">
    <source>
        <dbReference type="Proteomes" id="UP000250831"/>
    </source>
</evidence>
<organism evidence="2 3">
    <name type="scientific">Sphingobacterium athyrii</name>
    <dbReference type="NCBI Taxonomy" id="2152717"/>
    <lineage>
        <taxon>Bacteria</taxon>
        <taxon>Pseudomonadati</taxon>
        <taxon>Bacteroidota</taxon>
        <taxon>Sphingobacteriia</taxon>
        <taxon>Sphingobacteriales</taxon>
        <taxon>Sphingobacteriaceae</taxon>
        <taxon>Sphingobacterium</taxon>
    </lineage>
</organism>
<dbReference type="Gene3D" id="1.10.10.60">
    <property type="entry name" value="Homeodomain-like"/>
    <property type="match status" value="1"/>
</dbReference>
<name>A0A363NWP1_9SPHI</name>
<dbReference type="Proteomes" id="UP000250831">
    <property type="component" value="Unassembled WGS sequence"/>
</dbReference>
<feature type="domain" description="HTH araC/xylS-type" evidence="1">
    <location>
        <begin position="159"/>
        <end position="260"/>
    </location>
</feature>
<dbReference type="InterPro" id="IPR018060">
    <property type="entry name" value="HTH_AraC"/>
</dbReference>
<dbReference type="GO" id="GO:0003700">
    <property type="term" value="F:DNA-binding transcription factor activity"/>
    <property type="evidence" value="ECO:0007669"/>
    <property type="project" value="InterPro"/>
</dbReference>
<evidence type="ECO:0000259" key="1">
    <source>
        <dbReference type="PROSITE" id="PS01124"/>
    </source>
</evidence>
<dbReference type="PROSITE" id="PS01124">
    <property type="entry name" value="HTH_ARAC_FAMILY_2"/>
    <property type="match status" value="1"/>
</dbReference>
<protein>
    <recommendedName>
        <fullName evidence="1">HTH araC/xylS-type domain-containing protein</fullName>
    </recommendedName>
</protein>
<dbReference type="OrthoDB" id="662446at2"/>